<name>A0A0V0QEB4_PSEPJ</name>
<feature type="region of interest" description="Disordered" evidence="3">
    <location>
        <begin position="303"/>
        <end position="325"/>
    </location>
</feature>
<dbReference type="Gene3D" id="3.40.50.300">
    <property type="entry name" value="P-loop containing nucleotide triphosphate hydrolases"/>
    <property type="match status" value="1"/>
</dbReference>
<feature type="repeat" description="RCC1" evidence="2">
    <location>
        <begin position="227"/>
        <end position="286"/>
    </location>
</feature>
<dbReference type="EMBL" id="LDAU01000189">
    <property type="protein sequence ID" value="KRX00448.1"/>
    <property type="molecule type" value="Genomic_DNA"/>
</dbReference>
<dbReference type="PROSITE" id="PS50086">
    <property type="entry name" value="TBC_RABGAP"/>
    <property type="match status" value="1"/>
</dbReference>
<dbReference type="GO" id="GO:0016887">
    <property type="term" value="F:ATP hydrolysis activity"/>
    <property type="evidence" value="ECO:0007669"/>
    <property type="project" value="InterPro"/>
</dbReference>
<dbReference type="SUPFAM" id="SSF52540">
    <property type="entry name" value="P-loop containing nucleoside triphosphate hydrolases"/>
    <property type="match status" value="1"/>
</dbReference>
<dbReference type="Proteomes" id="UP000054937">
    <property type="component" value="Unassembled WGS sequence"/>
</dbReference>
<dbReference type="InterPro" id="IPR009091">
    <property type="entry name" value="RCC1/BLIP-II"/>
</dbReference>
<dbReference type="SMART" id="SM00164">
    <property type="entry name" value="TBC"/>
    <property type="match status" value="1"/>
</dbReference>
<dbReference type="PANTHER" id="PTHR22870:SF408">
    <property type="entry name" value="OS09G0560450 PROTEIN"/>
    <property type="match status" value="1"/>
</dbReference>
<gene>
    <name evidence="5" type="ORF">PPERSA_03181</name>
</gene>
<dbReference type="OrthoDB" id="435695at2759"/>
<evidence type="ECO:0000256" key="2">
    <source>
        <dbReference type="PROSITE-ProRule" id="PRU00235"/>
    </source>
</evidence>
<accession>A0A0V0QEB4</accession>
<dbReference type="Pfam" id="PF00415">
    <property type="entry name" value="RCC1"/>
    <property type="match status" value="4"/>
</dbReference>
<sequence>MDTYFCGNFNQQKLFNKPTLIQFQDPNFQLENVHDLGEIILQSRSQHALFLSMEGFVYSLGDYKNGKLGHVKQSLQNLNLNQPNIIEKLKKFRIQQISCGFNHNLALGYIRDGNQNSQQLYKNTIFSWGKGSDGCLGQGNSNDYYEPEIIVNFQKSDQLIKVICCSENSSFVLLQNGDIYSFGGNEYGELGHDNYFPCFQPSKVQINEAINNISPGKNHIFALSEKGNFYSWGSGQFGQLGNKNFQIKQKMPLILSGFASKYHIEMCINSIKMILYEDQTFIIMPSLETVKFERIQLKKQKQLSQSDSQKIQQEDQIQIQNKNRAQSDFIKKPKQQDEFSHLKQPVFKNIDEFLEKVKKHKKKTEYNIQLEQDDSQKSEQTLNRDKQNQFNKNYQNFSKLNIKDLKKTLDQEKIVIQKTIEKIFYSKTEQQEKNKRLLTQDWEENILPYWETKKQSEEISLLVYQGIPPELRSEVWYRGVPNRLSITRDFFKVCLEKSKRFMNYLQQKKLKQLSPEIIQAIEEIIIEQDLDKGHTQKLNKEDSLRMIENDLSRTFTHLGIFNENSPLLQNLREVLMAFVMARPDIGYLQGMSYICAILVLYMDKFRAFVIFTNMITAPSLMPFYQLEKEHYFKNQKNSSDSLYKKQKEQAFTILKEAEKIKKKIQKDLNNIDLKDSNSKENQWLTDEIQLCDFNLTFENIVLDEKVTISLKEQIIMPYRFPHIFDQTNFKINKAFLFYGPSGTGKTKAIQIMASEAKCKVIKINYNFLYNNMDPYNTPAQKLKHVFKIASQNQPCIIHIDEIDQIFSYKQNESEYMKEKIIQAKTQFLVQYQGILEQKVTIISESNQPWNIDLVVRKRYSQADIQDIIKQALFMPVQELQNAEKFKLITNPAGYKQWSCCNNDDSQGIQKTLKDFDSNEQNNLYIRDSNRDDILKSIEKIKKSIDQTQVQQFEEYYKIFDSID</sequence>
<keyword evidence="6" id="KW-1185">Reference proteome</keyword>
<dbReference type="AlphaFoldDB" id="A0A0V0QEB4"/>
<evidence type="ECO:0000313" key="5">
    <source>
        <dbReference type="EMBL" id="KRX00448.1"/>
    </source>
</evidence>
<dbReference type="Gene3D" id="1.10.8.60">
    <property type="match status" value="1"/>
</dbReference>
<dbReference type="PANTHER" id="PTHR22870">
    <property type="entry name" value="REGULATOR OF CHROMOSOME CONDENSATION"/>
    <property type="match status" value="1"/>
</dbReference>
<dbReference type="PRINTS" id="PR00633">
    <property type="entry name" value="RCCNDNSATION"/>
</dbReference>
<dbReference type="GO" id="GO:0005524">
    <property type="term" value="F:ATP binding"/>
    <property type="evidence" value="ECO:0007669"/>
    <property type="project" value="InterPro"/>
</dbReference>
<organism evidence="5 6">
    <name type="scientific">Pseudocohnilembus persalinus</name>
    <name type="common">Ciliate</name>
    <dbReference type="NCBI Taxonomy" id="266149"/>
    <lineage>
        <taxon>Eukaryota</taxon>
        <taxon>Sar</taxon>
        <taxon>Alveolata</taxon>
        <taxon>Ciliophora</taxon>
        <taxon>Intramacronucleata</taxon>
        <taxon>Oligohymenophorea</taxon>
        <taxon>Scuticociliatia</taxon>
        <taxon>Philasterida</taxon>
        <taxon>Pseudocohnilembidae</taxon>
        <taxon>Pseudocohnilembus</taxon>
    </lineage>
</organism>
<dbReference type="Pfam" id="PF00566">
    <property type="entry name" value="RabGAP-TBC"/>
    <property type="match status" value="1"/>
</dbReference>
<feature type="compositionally biased region" description="Low complexity" evidence="3">
    <location>
        <begin position="303"/>
        <end position="323"/>
    </location>
</feature>
<feature type="repeat" description="RCC1" evidence="2">
    <location>
        <begin position="123"/>
        <end position="176"/>
    </location>
</feature>
<dbReference type="InterPro" id="IPR003959">
    <property type="entry name" value="ATPase_AAA_core"/>
</dbReference>
<dbReference type="Pfam" id="PF00004">
    <property type="entry name" value="AAA"/>
    <property type="match status" value="1"/>
</dbReference>
<feature type="domain" description="Rab-GAP TBC" evidence="4">
    <location>
        <begin position="466"/>
        <end position="718"/>
    </location>
</feature>
<proteinExistence type="predicted"/>
<dbReference type="Gene3D" id="1.10.10.750">
    <property type="entry name" value="Ypt/Rab-GAP domain of gyp1p, domain 1"/>
    <property type="match status" value="1"/>
</dbReference>
<dbReference type="InterPro" id="IPR051210">
    <property type="entry name" value="Ub_ligase/GEF_domain"/>
</dbReference>
<protein>
    <submittedName>
        <fullName evidence="5">Regulator of chromosome condensation 1/beta-lactamase-inhibitor protein II</fullName>
    </submittedName>
</protein>
<dbReference type="InterPro" id="IPR000195">
    <property type="entry name" value="Rab-GAP-TBC_dom"/>
</dbReference>
<dbReference type="InParanoid" id="A0A0V0QEB4"/>
<feature type="repeat" description="RCC1" evidence="2">
    <location>
        <begin position="177"/>
        <end position="226"/>
    </location>
</feature>
<keyword evidence="1" id="KW-0677">Repeat</keyword>
<dbReference type="InterPro" id="IPR035969">
    <property type="entry name" value="Rab-GAP_TBC_sf"/>
</dbReference>
<comment type="caution">
    <text evidence="5">The sequence shown here is derived from an EMBL/GenBank/DDBJ whole genome shotgun (WGS) entry which is preliminary data.</text>
</comment>
<dbReference type="SUPFAM" id="SSF50985">
    <property type="entry name" value="RCC1/BLIP-II"/>
    <property type="match status" value="1"/>
</dbReference>
<feature type="repeat" description="RCC1" evidence="2">
    <location>
        <begin position="55"/>
        <end position="110"/>
    </location>
</feature>
<evidence type="ECO:0000313" key="6">
    <source>
        <dbReference type="Proteomes" id="UP000054937"/>
    </source>
</evidence>
<dbReference type="SUPFAM" id="SSF47923">
    <property type="entry name" value="Ypt/Rab-GAP domain of gyp1p"/>
    <property type="match status" value="1"/>
</dbReference>
<dbReference type="InterPro" id="IPR000408">
    <property type="entry name" value="Reg_chr_condens"/>
</dbReference>
<dbReference type="Gene3D" id="1.10.8.270">
    <property type="entry name" value="putative rabgap domain of human tbc1 domain family member 14 like domains"/>
    <property type="match status" value="1"/>
</dbReference>
<evidence type="ECO:0000259" key="4">
    <source>
        <dbReference type="PROSITE" id="PS50086"/>
    </source>
</evidence>
<reference evidence="5 6" key="1">
    <citation type="journal article" date="2015" name="Sci. Rep.">
        <title>Genome of the facultative scuticociliatosis pathogen Pseudocohnilembus persalinus provides insight into its virulence through horizontal gene transfer.</title>
        <authorList>
            <person name="Xiong J."/>
            <person name="Wang G."/>
            <person name="Cheng J."/>
            <person name="Tian M."/>
            <person name="Pan X."/>
            <person name="Warren A."/>
            <person name="Jiang C."/>
            <person name="Yuan D."/>
            <person name="Miao W."/>
        </authorList>
    </citation>
    <scope>NUCLEOTIDE SEQUENCE [LARGE SCALE GENOMIC DNA]</scope>
    <source>
        <strain evidence="5">36N120E</strain>
    </source>
</reference>
<dbReference type="PROSITE" id="PS50012">
    <property type="entry name" value="RCC1_3"/>
    <property type="match status" value="4"/>
</dbReference>
<dbReference type="InterPro" id="IPR027417">
    <property type="entry name" value="P-loop_NTPase"/>
</dbReference>
<dbReference type="Gene3D" id="2.130.10.30">
    <property type="entry name" value="Regulator of chromosome condensation 1/beta-lactamase-inhibitor protein II"/>
    <property type="match status" value="1"/>
</dbReference>
<evidence type="ECO:0000256" key="3">
    <source>
        <dbReference type="SAM" id="MobiDB-lite"/>
    </source>
</evidence>
<evidence type="ECO:0000256" key="1">
    <source>
        <dbReference type="ARBA" id="ARBA00022737"/>
    </source>
</evidence>